<proteinExistence type="predicted"/>
<gene>
    <name evidence="3" type="ORF">CFOL_v3_22732</name>
</gene>
<evidence type="ECO:0000313" key="3">
    <source>
        <dbReference type="EMBL" id="GAV79267.1"/>
    </source>
</evidence>
<dbReference type="PANTHER" id="PTHR45934:SF1">
    <property type="entry name" value="OS04G0423100 PROTEIN"/>
    <property type="match status" value="1"/>
</dbReference>
<dbReference type="EMBL" id="BDDD01001948">
    <property type="protein sequence ID" value="GAV79267.1"/>
    <property type="molecule type" value="Genomic_DNA"/>
</dbReference>
<dbReference type="Proteomes" id="UP000187406">
    <property type="component" value="Unassembled WGS sequence"/>
</dbReference>
<evidence type="ECO:0000256" key="1">
    <source>
        <dbReference type="ARBA" id="ARBA00023002"/>
    </source>
</evidence>
<dbReference type="PANTHER" id="PTHR45934">
    <property type="entry name" value="FAD/NAD(P)-BINDING OXIDOREDUCTASE FAMILY PROTEIN"/>
    <property type="match status" value="1"/>
</dbReference>
<dbReference type="AlphaFoldDB" id="A0A1Q3CGC6"/>
<dbReference type="Gene3D" id="3.50.50.60">
    <property type="entry name" value="FAD/NAD(P)-binding domain"/>
    <property type="match status" value="1"/>
</dbReference>
<dbReference type="SUPFAM" id="SSF51905">
    <property type="entry name" value="FAD/NAD(P)-binding domain"/>
    <property type="match status" value="1"/>
</dbReference>
<name>A0A1Q3CGC6_CEPFO</name>
<dbReference type="GO" id="GO:0004497">
    <property type="term" value="F:monooxygenase activity"/>
    <property type="evidence" value="ECO:0007669"/>
    <property type="project" value="UniProtKB-KW"/>
</dbReference>
<dbReference type="OrthoDB" id="1878542at2759"/>
<protein>
    <submittedName>
        <fullName evidence="3">FAD_binding_3 domain-containing protein</fullName>
    </submittedName>
</protein>
<accession>A0A1Q3CGC6</accession>
<sequence>MFLFLVLGDRIAENPELIQKEVIENYAKDFPSSLLDMVKHSDLSTLSLAPLMHRYPWNIVLGNLSKVNITVAGDAMHPMTPDLAQGGGTALEDAVVLGRHIGLSFVQNGRLVPKEMPQAILGYLKERKWRVAGLVTGSYFSEWVQGGSNWLTNFFTYFFYRYFFARIRSVVHYECGKLPSVSSSESNNSSKND</sequence>
<dbReference type="InterPro" id="IPR036188">
    <property type="entry name" value="FAD/NAD-bd_sf"/>
</dbReference>
<dbReference type="InParanoid" id="A0A1Q3CGC6"/>
<evidence type="ECO:0000256" key="2">
    <source>
        <dbReference type="ARBA" id="ARBA00023033"/>
    </source>
</evidence>
<comment type="caution">
    <text evidence="3">The sequence shown here is derived from an EMBL/GenBank/DDBJ whole genome shotgun (WGS) entry which is preliminary data.</text>
</comment>
<keyword evidence="4" id="KW-1185">Reference proteome</keyword>
<dbReference type="InterPro" id="IPR044560">
    <property type="entry name" value="MOase"/>
</dbReference>
<dbReference type="STRING" id="3775.A0A1Q3CGC6"/>
<reference evidence="4" key="1">
    <citation type="submission" date="2016-04" db="EMBL/GenBank/DDBJ databases">
        <title>Cephalotus genome sequencing.</title>
        <authorList>
            <person name="Fukushima K."/>
            <person name="Hasebe M."/>
            <person name="Fang X."/>
        </authorList>
    </citation>
    <scope>NUCLEOTIDE SEQUENCE [LARGE SCALE GENOMIC DNA]</scope>
    <source>
        <strain evidence="4">cv. St1</strain>
    </source>
</reference>
<evidence type="ECO:0000313" key="4">
    <source>
        <dbReference type="Proteomes" id="UP000187406"/>
    </source>
</evidence>
<keyword evidence="2" id="KW-0503">Monooxygenase</keyword>
<organism evidence="3 4">
    <name type="scientific">Cephalotus follicularis</name>
    <name type="common">Albany pitcher plant</name>
    <dbReference type="NCBI Taxonomy" id="3775"/>
    <lineage>
        <taxon>Eukaryota</taxon>
        <taxon>Viridiplantae</taxon>
        <taxon>Streptophyta</taxon>
        <taxon>Embryophyta</taxon>
        <taxon>Tracheophyta</taxon>
        <taxon>Spermatophyta</taxon>
        <taxon>Magnoliopsida</taxon>
        <taxon>eudicotyledons</taxon>
        <taxon>Gunneridae</taxon>
        <taxon>Pentapetalae</taxon>
        <taxon>rosids</taxon>
        <taxon>fabids</taxon>
        <taxon>Oxalidales</taxon>
        <taxon>Cephalotaceae</taxon>
        <taxon>Cephalotus</taxon>
    </lineage>
</organism>
<keyword evidence="1" id="KW-0560">Oxidoreductase</keyword>